<comment type="caution">
    <text evidence="1">The sequence shown here is derived from an EMBL/GenBank/DDBJ whole genome shotgun (WGS) entry which is preliminary data.</text>
</comment>
<proteinExistence type="predicted"/>
<gene>
    <name evidence="1" type="ORF">S12H4_05488</name>
</gene>
<name>X1S910_9ZZZZ</name>
<accession>X1S910</accession>
<dbReference type="AlphaFoldDB" id="X1S910"/>
<dbReference type="EMBL" id="BARW01001825">
    <property type="protein sequence ID" value="GAI64274.1"/>
    <property type="molecule type" value="Genomic_DNA"/>
</dbReference>
<sequence length="245" mass="26458">MGAILMSITFHPAIAMRGTDNAALASVLEDAMQKATTPAYNQDTDSLEALRELLATIAGYIDTEVAAILADLDNPDQYKANVAALALEATLTAIKGDGWTDETLKAIKDAVDAITGAVSTDWKGSFNWDTSAYTTVEQDISALFSTNLALTTRRKYSVKLDLTNVEADASFISLYLTVKEKTDGTNYRAIDRKTILKDDIAASAEPGIIIEIPATSENIQITMQMFTSLAGDATIYYAVVKEHLE</sequence>
<reference evidence="1" key="1">
    <citation type="journal article" date="2014" name="Front. Microbiol.">
        <title>High frequency of phylogenetically diverse reductive dehalogenase-homologous genes in deep subseafloor sedimentary metagenomes.</title>
        <authorList>
            <person name="Kawai M."/>
            <person name="Futagami T."/>
            <person name="Toyoda A."/>
            <person name="Takaki Y."/>
            <person name="Nishi S."/>
            <person name="Hori S."/>
            <person name="Arai W."/>
            <person name="Tsubouchi T."/>
            <person name="Morono Y."/>
            <person name="Uchiyama I."/>
            <person name="Ito T."/>
            <person name="Fujiyama A."/>
            <person name="Inagaki F."/>
            <person name="Takami H."/>
        </authorList>
    </citation>
    <scope>NUCLEOTIDE SEQUENCE</scope>
    <source>
        <strain evidence="1">Expedition CK06-06</strain>
    </source>
</reference>
<organism evidence="1">
    <name type="scientific">marine sediment metagenome</name>
    <dbReference type="NCBI Taxonomy" id="412755"/>
    <lineage>
        <taxon>unclassified sequences</taxon>
        <taxon>metagenomes</taxon>
        <taxon>ecological metagenomes</taxon>
    </lineage>
</organism>
<evidence type="ECO:0000313" key="1">
    <source>
        <dbReference type="EMBL" id="GAI64274.1"/>
    </source>
</evidence>
<protein>
    <submittedName>
        <fullName evidence="1">Uncharacterized protein</fullName>
    </submittedName>
</protein>